<organism evidence="1 2">
    <name type="scientific">Tagetes erecta</name>
    <name type="common">African marigold</name>
    <dbReference type="NCBI Taxonomy" id="13708"/>
    <lineage>
        <taxon>Eukaryota</taxon>
        <taxon>Viridiplantae</taxon>
        <taxon>Streptophyta</taxon>
        <taxon>Embryophyta</taxon>
        <taxon>Tracheophyta</taxon>
        <taxon>Spermatophyta</taxon>
        <taxon>Magnoliopsida</taxon>
        <taxon>eudicotyledons</taxon>
        <taxon>Gunneridae</taxon>
        <taxon>Pentapetalae</taxon>
        <taxon>asterids</taxon>
        <taxon>campanulids</taxon>
        <taxon>Asterales</taxon>
        <taxon>Asteraceae</taxon>
        <taxon>Asteroideae</taxon>
        <taxon>Heliantheae alliance</taxon>
        <taxon>Tageteae</taxon>
        <taxon>Tagetes</taxon>
    </lineage>
</organism>
<dbReference type="AlphaFoldDB" id="A0AAD8NTY2"/>
<dbReference type="Proteomes" id="UP001229421">
    <property type="component" value="Unassembled WGS sequence"/>
</dbReference>
<name>A0AAD8NTY2_TARER</name>
<keyword evidence="2" id="KW-1185">Reference proteome</keyword>
<sequence length="135" mass="15087">MERIQDLRIETTLDLRIGRNLDFVVGRTLDLVIWRTLHLEIVGSGILGIGNIHDLDTSYHVAGGLLPLSSPGSSWRGDLRKRTSFCLYEKGLKRALDWVHVGDSGAVVINNLKAWPGLKEEESKPCRKADRRGSL</sequence>
<comment type="caution">
    <text evidence="1">The sequence shown here is derived from an EMBL/GenBank/DDBJ whole genome shotgun (WGS) entry which is preliminary data.</text>
</comment>
<evidence type="ECO:0000313" key="1">
    <source>
        <dbReference type="EMBL" id="KAK1428190.1"/>
    </source>
</evidence>
<evidence type="ECO:0000313" key="2">
    <source>
        <dbReference type="Proteomes" id="UP001229421"/>
    </source>
</evidence>
<accession>A0AAD8NTY2</accession>
<reference evidence="1" key="1">
    <citation type="journal article" date="2023" name="bioRxiv">
        <title>Improved chromosome-level genome assembly for marigold (Tagetes erecta).</title>
        <authorList>
            <person name="Jiang F."/>
            <person name="Yuan L."/>
            <person name="Wang S."/>
            <person name="Wang H."/>
            <person name="Xu D."/>
            <person name="Wang A."/>
            <person name="Fan W."/>
        </authorList>
    </citation>
    <scope>NUCLEOTIDE SEQUENCE</scope>
    <source>
        <strain evidence="1">WSJ</strain>
        <tissue evidence="1">Leaf</tissue>
    </source>
</reference>
<proteinExistence type="predicted"/>
<protein>
    <submittedName>
        <fullName evidence="1">Uncharacterized protein</fullName>
    </submittedName>
</protein>
<dbReference type="EMBL" id="JAUHHV010000004">
    <property type="protein sequence ID" value="KAK1428190.1"/>
    <property type="molecule type" value="Genomic_DNA"/>
</dbReference>
<gene>
    <name evidence="1" type="ORF">QVD17_17019</name>
</gene>